<dbReference type="GO" id="GO:0046872">
    <property type="term" value="F:metal ion binding"/>
    <property type="evidence" value="ECO:0007669"/>
    <property type="project" value="InterPro"/>
</dbReference>
<dbReference type="AlphaFoldDB" id="A0A0H3LHL9"/>
<reference evidence="3 4" key="1">
    <citation type="journal article" date="2003" name="Nat. Genet.">
        <title>Comparative analysis of the genome sequences of Bordetella pertussis, Bordetella parapertussis and Bordetella bronchiseptica.</title>
        <authorList>
            <person name="Parkhill J."/>
            <person name="Sebaihia M."/>
            <person name="Preston A."/>
            <person name="Murphy L.D."/>
            <person name="Thomson N.R."/>
            <person name="Harris D.E."/>
            <person name="Holden M.T.G."/>
            <person name="Churcher C.M."/>
            <person name="Bentley S.D."/>
            <person name="Mungall K.L."/>
            <person name="Cerdeno-Tarraga A.-M."/>
            <person name="Temple L."/>
            <person name="James K.D."/>
            <person name="Harris B."/>
            <person name="Quail M.A."/>
            <person name="Achtman M."/>
            <person name="Atkin R."/>
            <person name="Baker S."/>
            <person name="Basham D."/>
            <person name="Bason N."/>
            <person name="Cherevach I."/>
            <person name="Chillingworth T."/>
            <person name="Collins M."/>
            <person name="Cronin A."/>
            <person name="Davis P."/>
            <person name="Doggett J."/>
            <person name="Feltwell T."/>
            <person name="Goble A."/>
            <person name="Hamlin N."/>
            <person name="Hauser H."/>
            <person name="Holroyd S."/>
            <person name="Jagels K."/>
            <person name="Leather S."/>
            <person name="Moule S."/>
            <person name="Norberczak H."/>
            <person name="O'Neil S."/>
            <person name="Ormond D."/>
            <person name="Price C."/>
            <person name="Rabbinowitsch E."/>
            <person name="Rutter S."/>
            <person name="Sanders M."/>
            <person name="Saunders D."/>
            <person name="Seeger K."/>
            <person name="Sharp S."/>
            <person name="Simmonds M."/>
            <person name="Skelton J."/>
            <person name="Squares R."/>
            <person name="Squares S."/>
            <person name="Stevens K."/>
            <person name="Unwin L."/>
            <person name="Whitehead S."/>
            <person name="Barrell B.G."/>
            <person name="Maskell D.J."/>
        </authorList>
    </citation>
    <scope>NUCLEOTIDE SEQUENCE [LARGE SCALE GENOMIC DNA]</scope>
    <source>
        <strain evidence="3 4">ATCC BAA-588 / NCTC 13252 / RB50</strain>
    </source>
</reference>
<feature type="domain" description="ATP-grasp" evidence="2">
    <location>
        <begin position="121"/>
        <end position="323"/>
    </location>
</feature>
<dbReference type="NCBIfam" id="NF009402">
    <property type="entry name" value="PRK12767.1-1"/>
    <property type="match status" value="1"/>
</dbReference>
<dbReference type="PANTHER" id="PTHR23132">
    <property type="entry name" value="D-ALANINE--D-ALANINE LIGASE"/>
    <property type="match status" value="1"/>
</dbReference>
<dbReference type="Gene3D" id="3.30.1490.20">
    <property type="entry name" value="ATP-grasp fold, A domain"/>
    <property type="match status" value="1"/>
</dbReference>
<dbReference type="PANTHER" id="PTHR23132:SF14">
    <property type="entry name" value="ATP-GRASP DOMAIN-CONTAINING PROTEIN"/>
    <property type="match status" value="1"/>
</dbReference>
<keyword evidence="1" id="KW-0067">ATP-binding</keyword>
<protein>
    <recommendedName>
        <fullName evidence="2">ATP-grasp domain-containing protein</fullName>
    </recommendedName>
</protein>
<dbReference type="PROSITE" id="PS50975">
    <property type="entry name" value="ATP_GRASP"/>
    <property type="match status" value="1"/>
</dbReference>
<dbReference type="RefSeq" id="WP_010925713.1">
    <property type="nucleotide sequence ID" value="NC_002927.3"/>
</dbReference>
<evidence type="ECO:0000256" key="1">
    <source>
        <dbReference type="PROSITE-ProRule" id="PRU00409"/>
    </source>
</evidence>
<dbReference type="SUPFAM" id="SSF56059">
    <property type="entry name" value="Glutathione synthetase ATP-binding domain-like"/>
    <property type="match status" value="1"/>
</dbReference>
<dbReference type="EMBL" id="BX640437">
    <property type="protein sequence ID" value="CAE30627.1"/>
    <property type="molecule type" value="Genomic_DNA"/>
</dbReference>
<organism evidence="3 4">
    <name type="scientific">Bordetella bronchiseptica (strain ATCC BAA-588 / NCTC 13252 / RB50)</name>
    <name type="common">Alcaligenes bronchisepticus</name>
    <dbReference type="NCBI Taxonomy" id="257310"/>
    <lineage>
        <taxon>Bacteria</taxon>
        <taxon>Pseudomonadati</taxon>
        <taxon>Pseudomonadota</taxon>
        <taxon>Betaproteobacteria</taxon>
        <taxon>Burkholderiales</taxon>
        <taxon>Alcaligenaceae</taxon>
        <taxon>Bordetella</taxon>
    </lineage>
</organism>
<evidence type="ECO:0000313" key="3">
    <source>
        <dbReference type="EMBL" id="CAE30627.1"/>
    </source>
</evidence>
<dbReference type="HOGENOM" id="CLU_052967_4_0_4"/>
<dbReference type="GO" id="GO:0005524">
    <property type="term" value="F:ATP binding"/>
    <property type="evidence" value="ECO:0007669"/>
    <property type="project" value="UniProtKB-UniRule"/>
</dbReference>
<dbReference type="Gene3D" id="3.30.470.20">
    <property type="entry name" value="ATP-grasp fold, B domain"/>
    <property type="match status" value="1"/>
</dbReference>
<dbReference type="GeneID" id="56481190"/>
<dbReference type="Proteomes" id="UP000001027">
    <property type="component" value="Chromosome"/>
</dbReference>
<dbReference type="eggNOG" id="COG0189">
    <property type="taxonomic scope" value="Bacteria"/>
</dbReference>
<dbReference type="Pfam" id="PF02655">
    <property type="entry name" value="ATP-grasp_3"/>
    <property type="match status" value="1"/>
</dbReference>
<dbReference type="Pfam" id="PF21360">
    <property type="entry name" value="PylC-like_N"/>
    <property type="match status" value="1"/>
</dbReference>
<name>A0A0H3LHL9_BORBR</name>
<dbReference type="InterPro" id="IPR011761">
    <property type="entry name" value="ATP-grasp"/>
</dbReference>
<dbReference type="GO" id="GO:0008716">
    <property type="term" value="F:D-alanine-D-alanine ligase activity"/>
    <property type="evidence" value="ECO:0007669"/>
    <property type="project" value="TreeGrafter"/>
</dbReference>
<accession>A0A0H3LHL9</accession>
<dbReference type="InterPro" id="IPR003806">
    <property type="entry name" value="ATP-grasp_PylC-type"/>
</dbReference>
<gene>
    <name evidence="3" type="ordered locus">BB0126</name>
</gene>
<dbReference type="InterPro" id="IPR013815">
    <property type="entry name" value="ATP_grasp_subdomain_1"/>
</dbReference>
<dbReference type="Gene3D" id="3.40.50.20">
    <property type="match status" value="1"/>
</dbReference>
<dbReference type="KEGG" id="bbr:BB0126"/>
<proteinExistence type="predicted"/>
<keyword evidence="1" id="KW-0547">Nucleotide-binding</keyword>
<dbReference type="InterPro" id="IPR048764">
    <property type="entry name" value="PylC_N"/>
</dbReference>
<sequence>MQRISVLVTGVGGGGHGEQILKALRLARTPYHIIGGDMNPFSKGLAEVDKPYILPSANDPRYIDALLELCARHDVKAVFHGSEPELKAMSIARARFEQAGVFLPINPAAVIDLCMDKARTSEWLRRHGFDVPRTVAVNSLADLGKVDFFPAVLKPSVGGGGSANLFLAQDREELDFLGASLLANIGAYIVQEYVGDTDSEFTVGVLLDMNGQLLNSIAVRRMILSGLSNRIRVKNRSPLSHLGSTLAISSGVSQGDVGPYPEVTKTCERIATELGCRGAVNIQCRLVEGRVYVFEINPRFSGTTSLRAMVGYNEPDVLIRKHVLGEEIAPRFSYKSGRVVRGLAEVLLSDEPIERV</sequence>
<evidence type="ECO:0000313" key="4">
    <source>
        <dbReference type="Proteomes" id="UP000001027"/>
    </source>
</evidence>
<evidence type="ECO:0000259" key="2">
    <source>
        <dbReference type="PROSITE" id="PS50975"/>
    </source>
</evidence>